<feature type="compositionally biased region" description="Polar residues" evidence="6">
    <location>
        <begin position="599"/>
        <end position="633"/>
    </location>
</feature>
<evidence type="ECO:0000256" key="6">
    <source>
        <dbReference type="SAM" id="MobiDB-lite"/>
    </source>
</evidence>
<keyword evidence="4" id="KW-0804">Transcription</keyword>
<accession>A0ABD3MYU5</accession>
<dbReference type="PANTHER" id="PTHR45614:SF274">
    <property type="entry name" value="MYB-LIKE DNA-BINDING PROTEIN"/>
    <property type="match status" value="1"/>
</dbReference>
<feature type="domain" description="Myb-like" evidence="8">
    <location>
        <begin position="90"/>
        <end position="136"/>
    </location>
</feature>
<feature type="domain" description="AP2/ERF" evidence="9">
    <location>
        <begin position="286"/>
        <end position="342"/>
    </location>
</feature>
<feature type="region of interest" description="Disordered" evidence="6">
    <location>
        <begin position="751"/>
        <end position="837"/>
    </location>
</feature>
<evidence type="ECO:0000256" key="3">
    <source>
        <dbReference type="ARBA" id="ARBA00023125"/>
    </source>
</evidence>
<dbReference type="SMART" id="SM00717">
    <property type="entry name" value="SANT"/>
    <property type="match status" value="2"/>
</dbReference>
<organism evidence="11 12">
    <name type="scientific">Cyclotella atomus</name>
    <dbReference type="NCBI Taxonomy" id="382360"/>
    <lineage>
        <taxon>Eukaryota</taxon>
        <taxon>Sar</taxon>
        <taxon>Stramenopiles</taxon>
        <taxon>Ochrophyta</taxon>
        <taxon>Bacillariophyta</taxon>
        <taxon>Coscinodiscophyceae</taxon>
        <taxon>Thalassiosirophycidae</taxon>
        <taxon>Stephanodiscales</taxon>
        <taxon>Stephanodiscaceae</taxon>
        <taxon>Cyclotella</taxon>
    </lineage>
</organism>
<dbReference type="SUPFAM" id="SSF46689">
    <property type="entry name" value="Homeodomain-like"/>
    <property type="match status" value="1"/>
</dbReference>
<keyword evidence="2" id="KW-0805">Transcription regulation</keyword>
<evidence type="ECO:0000259" key="10">
    <source>
        <dbReference type="PROSITE" id="PS51294"/>
    </source>
</evidence>
<keyword evidence="12" id="KW-1185">Reference proteome</keyword>
<feature type="compositionally biased region" description="Acidic residues" evidence="6">
    <location>
        <begin position="944"/>
        <end position="961"/>
    </location>
</feature>
<keyword evidence="7" id="KW-0472">Membrane</keyword>
<dbReference type="InterPro" id="IPR001471">
    <property type="entry name" value="AP2/ERF_dom"/>
</dbReference>
<dbReference type="AlphaFoldDB" id="A0ABD3MYU5"/>
<dbReference type="PANTHER" id="PTHR45614">
    <property type="entry name" value="MYB PROTEIN-RELATED"/>
    <property type="match status" value="1"/>
</dbReference>
<feature type="compositionally biased region" description="Basic and acidic residues" evidence="6">
    <location>
        <begin position="148"/>
        <end position="173"/>
    </location>
</feature>
<dbReference type="InterPro" id="IPR036955">
    <property type="entry name" value="AP2/ERF_dom_sf"/>
</dbReference>
<dbReference type="PROSITE" id="PS51032">
    <property type="entry name" value="AP2_ERF"/>
    <property type="match status" value="1"/>
</dbReference>
<dbReference type="EMBL" id="JALLPJ020001364">
    <property type="protein sequence ID" value="KAL3767452.1"/>
    <property type="molecule type" value="Genomic_DNA"/>
</dbReference>
<feature type="domain" description="HTH myb-type" evidence="10">
    <location>
        <begin position="91"/>
        <end position="145"/>
    </location>
</feature>
<feature type="region of interest" description="Disordered" evidence="6">
    <location>
        <begin position="599"/>
        <end position="636"/>
    </location>
</feature>
<feature type="domain" description="Myb-like" evidence="8">
    <location>
        <begin position="46"/>
        <end position="89"/>
    </location>
</feature>
<dbReference type="Gene3D" id="3.30.730.10">
    <property type="entry name" value="AP2/ERF domain"/>
    <property type="match status" value="1"/>
</dbReference>
<gene>
    <name evidence="11" type="ORF">ACHAWO_012842</name>
</gene>
<evidence type="ECO:0000313" key="11">
    <source>
        <dbReference type="EMBL" id="KAL3767452.1"/>
    </source>
</evidence>
<dbReference type="PROSITE" id="PS50090">
    <property type="entry name" value="MYB_LIKE"/>
    <property type="match status" value="2"/>
</dbReference>
<evidence type="ECO:0000256" key="7">
    <source>
        <dbReference type="SAM" id="Phobius"/>
    </source>
</evidence>
<dbReference type="InterPro" id="IPR009057">
    <property type="entry name" value="Homeodomain-like_sf"/>
</dbReference>
<dbReference type="InterPro" id="IPR050560">
    <property type="entry name" value="MYB_TF"/>
</dbReference>
<keyword evidence="3" id="KW-0238">DNA-binding</keyword>
<dbReference type="InterPro" id="IPR049227">
    <property type="entry name" value="DUF6824"/>
</dbReference>
<evidence type="ECO:0000256" key="1">
    <source>
        <dbReference type="ARBA" id="ARBA00004123"/>
    </source>
</evidence>
<dbReference type="InterPro" id="IPR016177">
    <property type="entry name" value="DNA-bd_dom_sf"/>
</dbReference>
<proteinExistence type="predicted"/>
<feature type="region of interest" description="Disordered" evidence="6">
    <location>
        <begin position="944"/>
        <end position="990"/>
    </location>
</feature>
<protein>
    <submittedName>
        <fullName evidence="11">Uncharacterized protein</fullName>
    </submittedName>
</protein>
<evidence type="ECO:0000259" key="8">
    <source>
        <dbReference type="PROSITE" id="PS50090"/>
    </source>
</evidence>
<evidence type="ECO:0000256" key="4">
    <source>
        <dbReference type="ARBA" id="ARBA00023163"/>
    </source>
</evidence>
<keyword evidence="7" id="KW-0812">Transmembrane</keyword>
<keyword evidence="7" id="KW-1133">Transmembrane helix</keyword>
<dbReference type="Pfam" id="PF00249">
    <property type="entry name" value="Myb_DNA-binding"/>
    <property type="match status" value="1"/>
</dbReference>
<reference evidence="11 12" key="1">
    <citation type="submission" date="2024-10" db="EMBL/GenBank/DDBJ databases">
        <title>Updated reference genomes for cyclostephanoid diatoms.</title>
        <authorList>
            <person name="Roberts W.R."/>
            <person name="Alverson A.J."/>
        </authorList>
    </citation>
    <scope>NUCLEOTIDE SEQUENCE [LARGE SCALE GENOMIC DNA]</scope>
    <source>
        <strain evidence="11 12">AJA010-31</strain>
    </source>
</reference>
<sequence>MDAWAIRPLTSINVCVLQNPINLPAETPNHSCLLLTSSNELLNPPQEIDRLNRLVPPGNKPIMTSWVEIATHFPTRSAKQCRERYFQHHVEKRKKGVWTKEEDEIIDSMHKQIGNKWSMIAAKLKGRTDNDVKNRYWSRDRSRKRSKKVQDQIKGKRDASHMESSEPHLNEPSKKKRRKTLKVRSDKDMPDIEPVSASALKKSEETLKCKPSTDMAIHKPPSASKLQPRPPAPLSSSSTTKASSHKEEFKTRHAYISVSDTPVHELSLCDAYALYESKPTGPKVIAYRGVTYDAQTGKYDVTSFINGKDCHLGSYALNADAAYTSDVAEKLLRGPSGNLNFESRDDYFKAREAELLQKGGDADQGDLCSDIDGMVKLVLMKISSEFTSSTGCKNDCYSGMLDEVVVPQQNEDQKLEPTSLNSLAAAAAAASMASDSPISIQYPRPNAEAAVPMSDTAIKLTPEQTHSLPFPMGCKVLADPKLSLFGRVTGVQWIVSNGKSSHKYEVTIEQPTILLENNQLAYASCTPIVYSPSGLFDNSQANDMLFGEIINCQQTEIGGKMECSYTILIDSGEEPNANSSKVIKDVPSRQIKYRDNALEASTSLGESNKQERTSNTSCKKAPSPSTQENMPNSKKSHWPAFRVWSDESEIFDTVSEPTDLDVLRGRGGATNGHPGNMKFRDEAIKLCPEYGHVNTGNERKNELMGQLVQTVKSYGGRFLEKGKDGQWCVLSDKLARYKAAQVLRDLARTLKSVSPSEEKCTKPDHGTFTPSDRAKAVETDIQSDSSQDRREANVTVSLKSVPPSQERCTKLHPDTSTPSVTANAVKSDTESDSSQDRREIKVMVRADNELSPVKLLASPDKSYFRASSPRVSLPTLQDPPTNNAFNEYENIKHRAINARIRVNNQLWKDDLVAFVADESFFSDSSCLDDSSSQSNESFTFEIVSCEEEDDDEEEDVEEEEYMAPKDKNPSASPRRKGSARKKKIGSASSHISRRYASSAVFEPASTLAVEPTDLDVLKGRGGMTNHHKGNVKFRDEARKMRNEYRGERTTRQEKFELSLQLVEIVKNYGGRFLEKGEDGHWHLMSTHAERKKASQGKQCMFISYCLITIYNLTLVGAVIW</sequence>
<evidence type="ECO:0000313" key="12">
    <source>
        <dbReference type="Proteomes" id="UP001530400"/>
    </source>
</evidence>
<feature type="transmembrane region" description="Helical" evidence="7">
    <location>
        <begin position="1101"/>
        <end position="1119"/>
    </location>
</feature>
<dbReference type="Pfam" id="PF20710">
    <property type="entry name" value="DUF6824"/>
    <property type="match status" value="2"/>
</dbReference>
<dbReference type="SUPFAM" id="SSF54171">
    <property type="entry name" value="DNA-binding domain"/>
    <property type="match status" value="1"/>
</dbReference>
<dbReference type="Proteomes" id="UP001530400">
    <property type="component" value="Unassembled WGS sequence"/>
</dbReference>
<dbReference type="InterPro" id="IPR017930">
    <property type="entry name" value="Myb_dom"/>
</dbReference>
<keyword evidence="5" id="KW-0539">Nucleus</keyword>
<comment type="caution">
    <text evidence="11">The sequence shown here is derived from an EMBL/GenBank/DDBJ whole genome shotgun (WGS) entry which is preliminary data.</text>
</comment>
<dbReference type="CDD" id="cd00167">
    <property type="entry name" value="SANT"/>
    <property type="match status" value="2"/>
</dbReference>
<feature type="compositionally biased region" description="Basic residues" evidence="6">
    <location>
        <begin position="973"/>
        <end position="984"/>
    </location>
</feature>
<dbReference type="Gene3D" id="1.10.10.60">
    <property type="entry name" value="Homeodomain-like"/>
    <property type="match status" value="2"/>
</dbReference>
<comment type="subcellular location">
    <subcellularLocation>
        <location evidence="1">Nucleus</location>
    </subcellularLocation>
</comment>
<dbReference type="GO" id="GO:0005634">
    <property type="term" value="C:nucleus"/>
    <property type="evidence" value="ECO:0007669"/>
    <property type="project" value="UniProtKB-SubCell"/>
</dbReference>
<dbReference type="GO" id="GO:0003677">
    <property type="term" value="F:DNA binding"/>
    <property type="evidence" value="ECO:0007669"/>
    <property type="project" value="UniProtKB-KW"/>
</dbReference>
<name>A0ABD3MYU5_9STRA</name>
<evidence type="ECO:0000256" key="5">
    <source>
        <dbReference type="ARBA" id="ARBA00023242"/>
    </source>
</evidence>
<feature type="compositionally biased region" description="Polar residues" evidence="6">
    <location>
        <begin position="814"/>
        <end position="826"/>
    </location>
</feature>
<feature type="compositionally biased region" description="Basic and acidic residues" evidence="6">
    <location>
        <begin position="756"/>
        <end position="765"/>
    </location>
</feature>
<dbReference type="PROSITE" id="PS51294">
    <property type="entry name" value="HTH_MYB"/>
    <property type="match status" value="1"/>
</dbReference>
<feature type="region of interest" description="Disordered" evidence="6">
    <location>
        <begin position="138"/>
        <end position="246"/>
    </location>
</feature>
<evidence type="ECO:0000259" key="9">
    <source>
        <dbReference type="PROSITE" id="PS51032"/>
    </source>
</evidence>
<dbReference type="InterPro" id="IPR001005">
    <property type="entry name" value="SANT/Myb"/>
</dbReference>
<evidence type="ECO:0000256" key="2">
    <source>
        <dbReference type="ARBA" id="ARBA00023015"/>
    </source>
</evidence>